<evidence type="ECO:0000313" key="2">
    <source>
        <dbReference type="Proteomes" id="UP000247409"/>
    </source>
</evidence>
<accession>A0A2V3IJU0</accession>
<gene>
    <name evidence="1" type="ORF">BWQ96_07931</name>
</gene>
<organism evidence="1 2">
    <name type="scientific">Gracilariopsis chorda</name>
    <dbReference type="NCBI Taxonomy" id="448386"/>
    <lineage>
        <taxon>Eukaryota</taxon>
        <taxon>Rhodophyta</taxon>
        <taxon>Florideophyceae</taxon>
        <taxon>Rhodymeniophycidae</taxon>
        <taxon>Gracilariales</taxon>
        <taxon>Gracilariaceae</taxon>
        <taxon>Gracilariopsis</taxon>
    </lineage>
</organism>
<dbReference type="Proteomes" id="UP000247409">
    <property type="component" value="Unassembled WGS sequence"/>
</dbReference>
<proteinExistence type="predicted"/>
<dbReference type="EMBL" id="NBIV01000167">
    <property type="protein sequence ID" value="PXF42342.1"/>
    <property type="molecule type" value="Genomic_DNA"/>
</dbReference>
<reference evidence="1 2" key="1">
    <citation type="journal article" date="2018" name="Mol. Biol. Evol.">
        <title>Analysis of the draft genome of the red seaweed Gracilariopsis chorda provides insights into genome size evolution in Rhodophyta.</title>
        <authorList>
            <person name="Lee J."/>
            <person name="Yang E.C."/>
            <person name="Graf L."/>
            <person name="Yang J.H."/>
            <person name="Qiu H."/>
            <person name="Zel Zion U."/>
            <person name="Chan C.X."/>
            <person name="Stephens T.G."/>
            <person name="Weber A.P.M."/>
            <person name="Boo G.H."/>
            <person name="Boo S.M."/>
            <person name="Kim K.M."/>
            <person name="Shin Y."/>
            <person name="Jung M."/>
            <person name="Lee S.J."/>
            <person name="Yim H.S."/>
            <person name="Lee J.H."/>
            <person name="Bhattacharya D."/>
            <person name="Yoon H.S."/>
        </authorList>
    </citation>
    <scope>NUCLEOTIDE SEQUENCE [LARGE SCALE GENOMIC DNA]</scope>
    <source>
        <strain evidence="1 2">SKKU-2015</strain>
        <tissue evidence="1">Whole body</tissue>
    </source>
</reference>
<protein>
    <submittedName>
        <fullName evidence="1">Uncharacterized protein</fullName>
    </submittedName>
</protein>
<comment type="caution">
    <text evidence="1">The sequence shown here is derived from an EMBL/GenBank/DDBJ whole genome shotgun (WGS) entry which is preliminary data.</text>
</comment>
<keyword evidence="2" id="KW-1185">Reference proteome</keyword>
<dbReference type="AlphaFoldDB" id="A0A2V3IJU0"/>
<name>A0A2V3IJU0_9FLOR</name>
<sequence length="166" mass="18777">MKGHVLHANENMEGKQAFVFRKGKCYRCGKLAYKMDKCWEHPDSEYYLGNRGYKKKHGKKNRGVRRDDDGTAGLVLCAHDSEAQNDSSHEEAQRMAARYQPPFGANHKLYLDPGVSVHIPNSFQSFDGEIMRPKKTKISVGSGEALDVQDMGRAQCKMVAKKRKSE</sequence>
<evidence type="ECO:0000313" key="1">
    <source>
        <dbReference type="EMBL" id="PXF42342.1"/>
    </source>
</evidence>